<dbReference type="GO" id="GO:0047472">
    <property type="term" value="F:3-carboxy-cis,cis-muconate cycloisomerase activity"/>
    <property type="evidence" value="ECO:0007669"/>
    <property type="project" value="UniProtKB-UniRule"/>
</dbReference>
<dbReference type="CDD" id="cd01597">
    <property type="entry name" value="pCLME"/>
    <property type="match status" value="1"/>
</dbReference>
<name>A0A482PJM1_CITRO</name>
<dbReference type="Gene3D" id="1.10.275.10">
    <property type="entry name" value="Fumarase/aspartase (N-terminal domain)"/>
    <property type="match status" value="1"/>
</dbReference>
<dbReference type="InterPro" id="IPR012789">
    <property type="entry name" value="Protocat_PcaB-like"/>
</dbReference>
<dbReference type="Gene3D" id="1.10.40.30">
    <property type="entry name" value="Fumarase/aspartase (C-terminal domain)"/>
    <property type="match status" value="1"/>
</dbReference>
<dbReference type="OMA" id="KFVHWGA"/>
<dbReference type="PRINTS" id="PR00149">
    <property type="entry name" value="FUMRATELYASE"/>
</dbReference>
<proteinExistence type="inferred from homology"/>
<evidence type="ECO:0000256" key="2">
    <source>
        <dbReference type="NCBIfam" id="TIGR02426"/>
    </source>
</evidence>
<feature type="domain" description="Adenylosuccinate lyase C-terminal" evidence="3">
    <location>
        <begin position="361"/>
        <end position="440"/>
    </location>
</feature>
<accession>A0A482PJM1</accession>
<dbReference type="SUPFAM" id="SSF48557">
    <property type="entry name" value="L-aspartase-like"/>
    <property type="match status" value="1"/>
</dbReference>
<dbReference type="PRINTS" id="PR00145">
    <property type="entry name" value="ARGSUCLYASE"/>
</dbReference>
<evidence type="ECO:0000259" key="3">
    <source>
        <dbReference type="SMART" id="SM00998"/>
    </source>
</evidence>
<dbReference type="EC" id="5.5.1.2" evidence="2"/>
<dbReference type="InterPro" id="IPR000362">
    <property type="entry name" value="Fumarate_lyase_fam"/>
</dbReference>
<dbReference type="InterPro" id="IPR022761">
    <property type="entry name" value="Fumarate_lyase_N"/>
</dbReference>
<sequence>MSLLTPLMRGTALTAEFSDYQRLQGMLDFEAALARAQAACGVIPASAVAPISRACRAGRFDMVALAESAQAAGNLAIPMVRQLTALVRAEDPAAAGYVHWGATSQDAIDTGLVLQLRAALSDTQTQLRLVIDSFARQALRYQHTVMPGRTWMQQALPVTWGLKLAGTLDALLRWESRLEQLLPRSLVLQFGGAAGTLASLKQDALPVAERLAQELDLTLPDTPWHTQRDRLLEVGAWYAGVGATLGKFAQDFALLMQTEVAEVSEPVAAGRGGSSTMPHKRNPVSCAAILTAMQRTPGLMATLYNCQLQQHERALGGWQAEWEVLPEIMMLVGHVMQETQRLVQDMQVFAQKMRENLAITNGLLMAESVTLALATFTGKQQAHHLIENLCHQAATSQRSLLSLLLQEPQVTAHFDESQLTSLLDPAGAIGSAEHFIQRVLTRYKARQYATELSD</sequence>
<keyword evidence="4" id="KW-0413">Isomerase</keyword>
<gene>
    <name evidence="4" type="ORF">E2R62_04850</name>
</gene>
<protein>
    <recommendedName>
        <fullName evidence="2">3-carboxy-cis,cis-muconate cycloisomerase</fullName>
        <ecNumber evidence="2">5.5.1.2</ecNumber>
    </recommendedName>
</protein>
<dbReference type="GO" id="GO:0019619">
    <property type="term" value="P:3,4-dihydroxybenzoate catabolic process"/>
    <property type="evidence" value="ECO:0007669"/>
    <property type="project" value="InterPro"/>
</dbReference>
<dbReference type="InterPro" id="IPR024083">
    <property type="entry name" value="Fumarase/histidase_N"/>
</dbReference>
<dbReference type="InterPro" id="IPR020557">
    <property type="entry name" value="Fumarate_lyase_CS"/>
</dbReference>
<dbReference type="EMBL" id="CP038008">
    <property type="protein sequence ID" value="QBY28239.1"/>
    <property type="molecule type" value="Genomic_DNA"/>
</dbReference>
<dbReference type="AlphaFoldDB" id="A0A482PJM1"/>
<dbReference type="InterPro" id="IPR008948">
    <property type="entry name" value="L-Aspartase-like"/>
</dbReference>
<dbReference type="PANTHER" id="PTHR43172:SF2">
    <property type="entry name" value="ADENYLOSUCCINATE LYASE C-TERMINAL DOMAIN-CONTAINING PROTEIN"/>
    <property type="match status" value="1"/>
</dbReference>
<dbReference type="InterPro" id="IPR019468">
    <property type="entry name" value="AdenyloSucc_lyase_C"/>
</dbReference>
<dbReference type="GO" id="GO:0016829">
    <property type="term" value="F:lyase activity"/>
    <property type="evidence" value="ECO:0007669"/>
    <property type="project" value="UniProtKB-ARBA"/>
</dbReference>
<reference evidence="4" key="1">
    <citation type="submission" date="2019-03" db="EMBL/GenBank/DDBJ databases">
        <title>Complete genome sequence of enteropathogenic Citrobacter rodentium strain DBS100.</title>
        <authorList>
            <person name="Popov G."/>
            <person name="Fiebig A."/>
            <person name="Shideler S."/>
            <person name="Coombes B."/>
            <person name="Savchenko A."/>
        </authorList>
    </citation>
    <scope>NUCLEOTIDE SEQUENCE</scope>
    <source>
        <strain evidence="4">DBS100</strain>
    </source>
</reference>
<dbReference type="NCBIfam" id="NF006554">
    <property type="entry name" value="PRK09053.1"/>
    <property type="match status" value="1"/>
</dbReference>
<dbReference type="NCBIfam" id="TIGR02426">
    <property type="entry name" value="protocat_pcaB"/>
    <property type="match status" value="1"/>
</dbReference>
<dbReference type="Pfam" id="PF00206">
    <property type="entry name" value="Lyase_1"/>
    <property type="match status" value="1"/>
</dbReference>
<comment type="similarity">
    <text evidence="1">Belongs to the class-II fumarase/aspartase family.</text>
</comment>
<dbReference type="Pfam" id="PF10397">
    <property type="entry name" value="ADSL_C"/>
    <property type="match status" value="1"/>
</dbReference>
<dbReference type="SMART" id="SM00998">
    <property type="entry name" value="ADSL_C"/>
    <property type="match status" value="1"/>
</dbReference>
<dbReference type="PANTHER" id="PTHR43172">
    <property type="entry name" value="ADENYLOSUCCINATE LYASE"/>
    <property type="match status" value="1"/>
</dbReference>
<organism evidence="4">
    <name type="scientific">Citrobacter rodentium</name>
    <dbReference type="NCBI Taxonomy" id="67825"/>
    <lineage>
        <taxon>Bacteria</taxon>
        <taxon>Pseudomonadati</taxon>
        <taxon>Pseudomonadota</taxon>
        <taxon>Gammaproteobacteria</taxon>
        <taxon>Enterobacterales</taxon>
        <taxon>Enterobacteriaceae</taxon>
        <taxon>Citrobacter</taxon>
    </lineage>
</organism>
<dbReference type="RefSeq" id="WP_012905910.1">
    <property type="nucleotide sequence ID" value="NZ_CAJTBI010000022.1"/>
</dbReference>
<evidence type="ECO:0000256" key="1">
    <source>
        <dbReference type="ARBA" id="ARBA00034772"/>
    </source>
</evidence>
<evidence type="ECO:0000313" key="4">
    <source>
        <dbReference type="EMBL" id="QBY28239.1"/>
    </source>
</evidence>
<dbReference type="Gene3D" id="1.20.200.10">
    <property type="entry name" value="Fumarase/aspartase (Central domain)"/>
    <property type="match status" value="1"/>
</dbReference>
<dbReference type="PROSITE" id="PS00163">
    <property type="entry name" value="FUMARATE_LYASES"/>
    <property type="match status" value="1"/>
</dbReference>